<dbReference type="Proteomes" id="UP000271683">
    <property type="component" value="Unassembled WGS sequence"/>
</dbReference>
<protein>
    <submittedName>
        <fullName evidence="2">MGT family glycosyltransferase</fullName>
    </submittedName>
</protein>
<dbReference type="GO" id="GO:0016758">
    <property type="term" value="F:hexosyltransferase activity"/>
    <property type="evidence" value="ECO:0007669"/>
    <property type="project" value="UniProtKB-ARBA"/>
</dbReference>
<comment type="caution">
    <text evidence="2">The sequence shown here is derived from an EMBL/GenBank/DDBJ whole genome shotgun (WGS) entry which is preliminary data.</text>
</comment>
<dbReference type="OrthoDB" id="6620093at2"/>
<dbReference type="GO" id="GO:0017000">
    <property type="term" value="P:antibiotic biosynthetic process"/>
    <property type="evidence" value="ECO:0007669"/>
    <property type="project" value="UniProtKB-ARBA"/>
</dbReference>
<accession>A0A3N1GJH1</accession>
<dbReference type="InterPro" id="IPR050426">
    <property type="entry name" value="Glycosyltransferase_28"/>
</dbReference>
<keyword evidence="2" id="KW-0808">Transferase</keyword>
<feature type="region of interest" description="Disordered" evidence="1">
    <location>
        <begin position="235"/>
        <end position="272"/>
    </location>
</feature>
<sequence length="454" mass="47227">MVAASHRQPYDGPEPDACLIGGSMARHFAFVPLAAHGHVNPTLALAGELVSRGHRVTYATSADHAPAVARTGAAVVELPWKAELSAMAGSGYTAGNMLAMMAAGVTELTETFDALVAAFSEDRPDCVCFDIMGLPGRALADRLGVPGVALAPNMVGNAHFSLQSVMWPADLSPSDPRLAAIGRALASFAAEQGISPASVQPLSARVPLHLVFVPRAFQIAGDTFGPEFRFLGPSLPPPVPTPPRAPASAGPAAPAAPATPAAPAAPAAAPAAGWRPRTHDRIVLISLGTVFNDRPDLLRICLDAFADSPWHVVLATGRSAVPGPFPANIEVHRHVPQLEVLRHASVFVSHTGMGSTMEALLHGVPLVSVPQTPEQALNGRRAAELGLGLALETEKMTADMLRDAVEDVVADAGIAANLRRWRDMLGAAGGAQAGAVALEEFLDLRTTANRKVTR</sequence>
<dbReference type="SUPFAM" id="SSF53756">
    <property type="entry name" value="UDP-Glycosyltransferase/glycogen phosphorylase"/>
    <property type="match status" value="1"/>
</dbReference>
<dbReference type="Pfam" id="PF00201">
    <property type="entry name" value="UDPGT"/>
    <property type="match status" value="1"/>
</dbReference>
<feature type="compositionally biased region" description="Low complexity" evidence="1">
    <location>
        <begin position="246"/>
        <end position="272"/>
    </location>
</feature>
<dbReference type="GO" id="GO:0008194">
    <property type="term" value="F:UDP-glycosyltransferase activity"/>
    <property type="evidence" value="ECO:0007669"/>
    <property type="project" value="InterPro"/>
</dbReference>
<dbReference type="FunFam" id="3.40.50.2000:FF:000072">
    <property type="entry name" value="Glycosyl transferase"/>
    <property type="match status" value="1"/>
</dbReference>
<dbReference type="Gene3D" id="3.40.50.2000">
    <property type="entry name" value="Glycogen Phosphorylase B"/>
    <property type="match status" value="2"/>
</dbReference>
<dbReference type="PANTHER" id="PTHR48050:SF13">
    <property type="entry name" value="STEROL 3-BETA-GLUCOSYLTRANSFERASE UGT80A2"/>
    <property type="match status" value="1"/>
</dbReference>
<evidence type="ECO:0000313" key="3">
    <source>
        <dbReference type="Proteomes" id="UP000271683"/>
    </source>
</evidence>
<dbReference type="InterPro" id="IPR002213">
    <property type="entry name" value="UDP_glucos_trans"/>
</dbReference>
<proteinExistence type="predicted"/>
<dbReference type="EMBL" id="RJKL01000001">
    <property type="protein sequence ID" value="ROP30281.1"/>
    <property type="molecule type" value="Genomic_DNA"/>
</dbReference>
<feature type="compositionally biased region" description="Pro residues" evidence="1">
    <location>
        <begin position="235"/>
        <end position="245"/>
    </location>
</feature>
<dbReference type="PANTHER" id="PTHR48050">
    <property type="entry name" value="STEROL 3-BETA-GLUCOSYLTRANSFERASE"/>
    <property type="match status" value="1"/>
</dbReference>
<dbReference type="AlphaFoldDB" id="A0A3N1GJH1"/>
<evidence type="ECO:0000256" key="1">
    <source>
        <dbReference type="SAM" id="MobiDB-lite"/>
    </source>
</evidence>
<organism evidence="2 3">
    <name type="scientific">Couchioplanes caeruleus</name>
    <dbReference type="NCBI Taxonomy" id="56438"/>
    <lineage>
        <taxon>Bacteria</taxon>
        <taxon>Bacillati</taxon>
        <taxon>Actinomycetota</taxon>
        <taxon>Actinomycetes</taxon>
        <taxon>Micromonosporales</taxon>
        <taxon>Micromonosporaceae</taxon>
        <taxon>Couchioplanes</taxon>
    </lineage>
</organism>
<evidence type="ECO:0000313" key="2">
    <source>
        <dbReference type="EMBL" id="ROP30281.1"/>
    </source>
</evidence>
<reference evidence="2 3" key="1">
    <citation type="submission" date="2018-11" db="EMBL/GenBank/DDBJ databases">
        <title>Sequencing the genomes of 1000 actinobacteria strains.</title>
        <authorList>
            <person name="Klenk H.-P."/>
        </authorList>
    </citation>
    <scope>NUCLEOTIDE SEQUENCE [LARGE SCALE GENOMIC DNA]</scope>
    <source>
        <strain evidence="2 3">DSM 43634</strain>
    </source>
</reference>
<dbReference type="CDD" id="cd03784">
    <property type="entry name" value="GT1_Gtf-like"/>
    <property type="match status" value="1"/>
</dbReference>
<gene>
    <name evidence="2" type="ORF">EDD30_3117</name>
</gene>
<name>A0A3N1GJH1_9ACTN</name>